<evidence type="ECO:0000256" key="6">
    <source>
        <dbReference type="ARBA" id="ARBA00022964"/>
    </source>
</evidence>
<dbReference type="Pfam" id="PF05721">
    <property type="entry name" value="PhyH"/>
    <property type="match status" value="1"/>
</dbReference>
<dbReference type="GO" id="GO:0016706">
    <property type="term" value="F:2-oxoglutarate-dependent dioxygenase activity"/>
    <property type="evidence" value="ECO:0007669"/>
    <property type="project" value="InterPro"/>
</dbReference>
<dbReference type="STRING" id="204773.HEAR3377"/>
<gene>
    <name evidence="11" type="primary">ectD</name>
    <name evidence="11" type="ordered locus">HEAR3377</name>
</gene>
<dbReference type="OrthoDB" id="9791262at2"/>
<keyword evidence="8" id="KW-0408">Iron</keyword>
<dbReference type="NCBIfam" id="TIGR02408">
    <property type="entry name" value="ectoine_ThpD"/>
    <property type="match status" value="1"/>
</dbReference>
<proteinExistence type="inferred from homology"/>
<evidence type="ECO:0000256" key="4">
    <source>
        <dbReference type="ARBA" id="ARBA00011738"/>
    </source>
</evidence>
<dbReference type="EMBL" id="CU207211">
    <property type="protein sequence ID" value="CAL63479.1"/>
    <property type="molecule type" value="Genomic_DNA"/>
</dbReference>
<comment type="similarity">
    <text evidence="3">Belongs to the PhyH family. EctD subfamily.</text>
</comment>
<evidence type="ECO:0000256" key="7">
    <source>
        <dbReference type="ARBA" id="ARBA00023002"/>
    </source>
</evidence>
<evidence type="ECO:0000256" key="9">
    <source>
        <dbReference type="ARBA" id="ARBA00049228"/>
    </source>
</evidence>
<dbReference type="InterPro" id="IPR012774">
    <property type="entry name" value="EctD"/>
</dbReference>
<evidence type="ECO:0000256" key="1">
    <source>
        <dbReference type="ARBA" id="ARBA00001954"/>
    </source>
</evidence>
<comment type="function">
    <text evidence="2">Involved in the biosynthesis of 5-hydroxyectoine, called compatible solute, which helps organisms to survive extreme osmotic stress by acting as a highly soluble organic osmolyte. Catalyzes the 2-oxoglutarate-dependent selective hydroxylation of L-ectoine to yield (4S,5S)-5-hydroxyectoine.</text>
</comment>
<dbReference type="PANTHER" id="PTHR20883">
    <property type="entry name" value="PHYTANOYL-COA DIOXYGENASE DOMAIN CONTAINING 1"/>
    <property type="match status" value="1"/>
</dbReference>
<keyword evidence="7 11" id="KW-0560">Oxidoreductase</keyword>
<sequence>MLSQDAYPTRTQNSAAILARHDPVVYGHEVVDKQNARLTATQRDSYQQNGFLLMPDLFKREEVSYLFDEMQTMREEFTHAGRKEVIAEPDSGEVRSIFNVHRLNDIFANLVRDPRVLNVAREILGSEVYIHQSRINYKPGFTGKEFYWHSDFETWHSEDGMPGMRALSCSILLTDNSDCNGPLMLIPGSHHHYVSCLGETPDENYKTSLKKQDVGVPDHILLRYLADMGGIKSCAGKAGSVVFFDCNTMHGSNGNITPYPRSNVFFVYNSIANQLEAPKGGLTPRPEFVAAREDIAALAPQVLALA</sequence>
<evidence type="ECO:0000256" key="10">
    <source>
        <dbReference type="NCBIfam" id="TIGR02408"/>
    </source>
</evidence>
<dbReference type="Gene3D" id="2.60.120.620">
    <property type="entry name" value="q2cbj1_9rhob like domain"/>
    <property type="match status" value="1"/>
</dbReference>
<dbReference type="InterPro" id="IPR008775">
    <property type="entry name" value="Phytyl_CoA_dOase-like"/>
</dbReference>
<comment type="catalytic activity">
    <reaction evidence="9">
        <text>L-ectoine + 2-oxoglutarate + O2 = 5-hydroxyectoine + succinate + CO2</text>
        <dbReference type="Rhea" id="RHEA:45740"/>
        <dbReference type="ChEBI" id="CHEBI:15379"/>
        <dbReference type="ChEBI" id="CHEBI:16526"/>
        <dbReference type="ChEBI" id="CHEBI:16810"/>
        <dbReference type="ChEBI" id="CHEBI:30031"/>
        <dbReference type="ChEBI" id="CHEBI:58515"/>
        <dbReference type="ChEBI" id="CHEBI:85413"/>
        <dbReference type="EC" id="1.14.11.55"/>
    </reaction>
</comment>
<comment type="subunit">
    <text evidence="4">Homodimer.</text>
</comment>
<dbReference type="eggNOG" id="COG5285">
    <property type="taxonomic scope" value="Bacteria"/>
</dbReference>
<dbReference type="HOGENOM" id="CLU_048953_5_0_4"/>
<keyword evidence="12" id="KW-1185">Reference proteome</keyword>
<evidence type="ECO:0000256" key="2">
    <source>
        <dbReference type="ARBA" id="ARBA00004063"/>
    </source>
</evidence>
<dbReference type="KEGG" id="har:HEAR3377"/>
<evidence type="ECO:0000313" key="11">
    <source>
        <dbReference type="EMBL" id="CAL63479.1"/>
    </source>
</evidence>
<keyword evidence="6" id="KW-0223">Dioxygenase</keyword>
<evidence type="ECO:0000256" key="5">
    <source>
        <dbReference type="ARBA" id="ARBA00022723"/>
    </source>
</evidence>
<reference evidence="11 12" key="1">
    <citation type="journal article" date="2007" name="PLoS Genet.">
        <title>A tale of two oxidation states: bacterial colonization of arsenic-rich environments.</title>
        <authorList>
            <person name="Muller D."/>
            <person name="Medigue C."/>
            <person name="Koechler S."/>
            <person name="Barbe V."/>
            <person name="Barakat M."/>
            <person name="Talla E."/>
            <person name="Bonnefoy V."/>
            <person name="Krin E."/>
            <person name="Arsene-Ploetze F."/>
            <person name="Carapito C."/>
            <person name="Chandler M."/>
            <person name="Cournoyer B."/>
            <person name="Cruveiller S."/>
            <person name="Dossat C."/>
            <person name="Duval S."/>
            <person name="Heymann M."/>
            <person name="Leize E."/>
            <person name="Lieutaud A."/>
            <person name="Lievremont D."/>
            <person name="Makita Y."/>
            <person name="Mangenot S."/>
            <person name="Nitschke W."/>
            <person name="Ortet P."/>
            <person name="Perdrial N."/>
            <person name="Schoepp B."/>
            <person name="Siguier N."/>
            <person name="Simeonova D.D."/>
            <person name="Rouy Z."/>
            <person name="Segurens B."/>
            <person name="Turlin E."/>
            <person name="Vallenet D."/>
            <person name="Van Dorsselaer A."/>
            <person name="Weiss S."/>
            <person name="Weissenbach J."/>
            <person name="Lett M.C."/>
            <person name="Danchin A."/>
            <person name="Bertin P.N."/>
        </authorList>
    </citation>
    <scope>NUCLEOTIDE SEQUENCE [LARGE SCALE GENOMIC DNA]</scope>
    <source>
        <strain evidence="12">ULPAs1</strain>
    </source>
</reference>
<dbReference type="SUPFAM" id="SSF51197">
    <property type="entry name" value="Clavaminate synthase-like"/>
    <property type="match status" value="1"/>
</dbReference>
<dbReference type="AlphaFoldDB" id="A4GAE2"/>
<comment type="cofactor">
    <cofactor evidence="1">
        <name>Fe(2+)</name>
        <dbReference type="ChEBI" id="CHEBI:29033"/>
    </cofactor>
</comment>
<evidence type="ECO:0000256" key="8">
    <source>
        <dbReference type="ARBA" id="ARBA00023004"/>
    </source>
</evidence>
<accession>A4GAE2</accession>
<dbReference type="PANTHER" id="PTHR20883:SF48">
    <property type="entry name" value="ECTOINE DIOXYGENASE"/>
    <property type="match status" value="1"/>
</dbReference>
<dbReference type="Proteomes" id="UP000006697">
    <property type="component" value="Chromosome"/>
</dbReference>
<evidence type="ECO:0000256" key="3">
    <source>
        <dbReference type="ARBA" id="ARBA00007851"/>
    </source>
</evidence>
<organism evidence="11 12">
    <name type="scientific">Herminiimonas arsenicoxydans</name>
    <dbReference type="NCBI Taxonomy" id="204773"/>
    <lineage>
        <taxon>Bacteria</taxon>
        <taxon>Pseudomonadati</taxon>
        <taxon>Pseudomonadota</taxon>
        <taxon>Betaproteobacteria</taxon>
        <taxon>Burkholderiales</taxon>
        <taxon>Oxalobacteraceae</taxon>
        <taxon>Herminiimonas</taxon>
    </lineage>
</organism>
<dbReference type="GO" id="GO:0005506">
    <property type="term" value="F:iron ion binding"/>
    <property type="evidence" value="ECO:0007669"/>
    <property type="project" value="UniProtKB-ARBA"/>
</dbReference>
<name>A4GAE2_HERAR</name>
<evidence type="ECO:0000313" key="12">
    <source>
        <dbReference type="Proteomes" id="UP000006697"/>
    </source>
</evidence>
<dbReference type="EC" id="1.14.11.55" evidence="10"/>
<keyword evidence="5" id="KW-0479">Metal-binding</keyword>
<protein>
    <recommendedName>
        <fullName evidence="10">Ectoine hydroxylase</fullName>
        <ecNumber evidence="10">1.14.11.55</ecNumber>
    </recommendedName>
</protein>